<protein>
    <recommendedName>
        <fullName evidence="4">YwdI family protein</fullName>
    </recommendedName>
</protein>
<dbReference type="Pfam" id="PF17261">
    <property type="entry name" value="DUF5327"/>
    <property type="match status" value="1"/>
</dbReference>
<evidence type="ECO:0000256" key="1">
    <source>
        <dbReference type="SAM" id="MobiDB-lite"/>
    </source>
</evidence>
<feature type="compositionally biased region" description="Basic and acidic residues" evidence="1">
    <location>
        <begin position="68"/>
        <end position="77"/>
    </location>
</feature>
<evidence type="ECO:0000313" key="2">
    <source>
        <dbReference type="EMBL" id="PKR84737.1"/>
    </source>
</evidence>
<proteinExistence type="predicted"/>
<dbReference type="AlphaFoldDB" id="A0A2N3LJH1"/>
<evidence type="ECO:0000313" key="3">
    <source>
        <dbReference type="Proteomes" id="UP000233440"/>
    </source>
</evidence>
<organism evidence="2 3">
    <name type="scientific">Heyndrickxia camelliae</name>
    <dbReference type="NCBI Taxonomy" id="1707093"/>
    <lineage>
        <taxon>Bacteria</taxon>
        <taxon>Bacillati</taxon>
        <taxon>Bacillota</taxon>
        <taxon>Bacilli</taxon>
        <taxon>Bacillales</taxon>
        <taxon>Bacillaceae</taxon>
        <taxon>Heyndrickxia</taxon>
    </lineage>
</organism>
<evidence type="ECO:0008006" key="4">
    <source>
        <dbReference type="Google" id="ProtNLM"/>
    </source>
</evidence>
<comment type="caution">
    <text evidence="2">The sequence shown here is derived from an EMBL/GenBank/DDBJ whole genome shotgun (WGS) entry which is preliminary data.</text>
</comment>
<name>A0A2N3LJH1_9BACI</name>
<dbReference type="OrthoDB" id="2361717at2"/>
<sequence>MTISNHSLLKKIEEEVLKAKQAQDSSQQKQHVYTIKTLCDLILEQETESAVEAPRIVNPAPVSTLIHEKSQPLKTDDGANGDSLFDF</sequence>
<feature type="region of interest" description="Disordered" evidence="1">
    <location>
        <begin position="68"/>
        <end position="87"/>
    </location>
</feature>
<dbReference type="Proteomes" id="UP000233440">
    <property type="component" value="Unassembled WGS sequence"/>
</dbReference>
<dbReference type="RefSeq" id="WP_101354442.1">
    <property type="nucleotide sequence ID" value="NZ_PIQO01000008.1"/>
</dbReference>
<keyword evidence="3" id="KW-1185">Reference proteome</keyword>
<accession>A0A2N3LJH1</accession>
<dbReference type="InterPro" id="IPR035218">
    <property type="entry name" value="DUF5327"/>
</dbReference>
<dbReference type="EMBL" id="PIQO01000008">
    <property type="protein sequence ID" value="PKR84737.1"/>
    <property type="molecule type" value="Genomic_DNA"/>
</dbReference>
<gene>
    <name evidence="2" type="ORF">CWO92_11920</name>
</gene>
<reference evidence="2 3" key="1">
    <citation type="submission" date="2017-11" db="EMBL/GenBank/DDBJ databases">
        <title>Bacillus camelliae sp. nov., isolated from pu'er tea.</title>
        <authorList>
            <person name="Niu L."/>
        </authorList>
    </citation>
    <scope>NUCLEOTIDE SEQUENCE [LARGE SCALE GENOMIC DNA]</scope>
    <source>
        <strain evidence="2 3">7578-1</strain>
    </source>
</reference>